<dbReference type="GO" id="GO:0046856">
    <property type="term" value="P:phosphatidylinositol dephosphorylation"/>
    <property type="evidence" value="ECO:0007669"/>
    <property type="project" value="InterPro"/>
</dbReference>
<dbReference type="Gene3D" id="2.60.40.10">
    <property type="entry name" value="Immunoglobulins"/>
    <property type="match status" value="1"/>
</dbReference>
<evidence type="ECO:0000313" key="3">
    <source>
        <dbReference type="EMBL" id="CDR36584.1"/>
    </source>
</evidence>
<dbReference type="SUPFAM" id="SSF56219">
    <property type="entry name" value="DNase I-like"/>
    <property type="match status" value="1"/>
</dbReference>
<feature type="compositionally biased region" description="Basic and acidic residues" evidence="1">
    <location>
        <begin position="18"/>
        <end position="32"/>
    </location>
</feature>
<reference evidence="3" key="1">
    <citation type="journal article" date="2014" name="Genome Announc.">
        <title>Genome sequence of the yeast Cyberlindnera fabianii (Hansenula fabianii).</title>
        <authorList>
            <person name="Freel K.C."/>
            <person name="Sarilar V."/>
            <person name="Neuveglise C."/>
            <person name="Devillers H."/>
            <person name="Friedrich A."/>
            <person name="Schacherer J."/>
        </authorList>
    </citation>
    <scope>NUCLEOTIDE SEQUENCE</scope>
    <source>
        <strain evidence="3">YJS4271</strain>
    </source>
</reference>
<dbReference type="SMART" id="SM00128">
    <property type="entry name" value="IPPc"/>
    <property type="match status" value="1"/>
</dbReference>
<dbReference type="PANTHER" id="PTHR11200:SF275">
    <property type="entry name" value="LD06095P"/>
    <property type="match status" value="1"/>
</dbReference>
<dbReference type="InterPro" id="IPR008936">
    <property type="entry name" value="Rho_GTPase_activation_prot"/>
</dbReference>
<gene>
    <name evidence="3" type="ORF">CYFA0S_01e02740g</name>
</gene>
<dbReference type="SUPFAM" id="SSF48350">
    <property type="entry name" value="GTPase activation domain, GAP"/>
    <property type="match status" value="1"/>
</dbReference>
<dbReference type="InterPro" id="IPR000300">
    <property type="entry name" value="IPPc"/>
</dbReference>
<name>A0A061AML9_CYBFA</name>
<dbReference type="EMBL" id="LK052886">
    <property type="protein sequence ID" value="CDR36584.1"/>
    <property type="molecule type" value="Genomic_DNA"/>
</dbReference>
<dbReference type="GO" id="GO:0004439">
    <property type="term" value="F:phosphatidylinositol-4,5-bisphosphate 5-phosphatase activity"/>
    <property type="evidence" value="ECO:0007669"/>
    <property type="project" value="TreeGrafter"/>
</dbReference>
<dbReference type="InterPro" id="IPR013783">
    <property type="entry name" value="Ig-like_fold"/>
</dbReference>
<dbReference type="OrthoDB" id="62798at2759"/>
<dbReference type="InterPro" id="IPR036691">
    <property type="entry name" value="Endo/exonu/phosph_ase_sf"/>
</dbReference>
<dbReference type="Pfam" id="PF22669">
    <property type="entry name" value="Exo_endo_phos2"/>
    <property type="match status" value="1"/>
</dbReference>
<sequence>MNESTPAKKGKKAKKRKAPEGHVKPASKDDAKDEFVKQWEQSLEFVSTRDTGSVARDTSSMTSSLRKHLHEQESNYLEDGKLSFRFLTWNLRGDPIYTTPEDISDLFTTSKGDKLDLYFVAFQEIVPLNAKNFRSSHVPVENWITRIIDILGDEYTILQTNKLLGLASILICRTSLVINFNDLNISSIGTGILNIYGNKGAIATSFKIYDYNFTLLDCHFAAGESEHFVLKRRKELQGIKNYIKLPHANGSLMNEDKSILFDVDEMEGALKALEVESDEELDEDDVLGDFTISDTRDEEMMMKETRPTSVDGESSNDREKNIIFIGGDMNYRIKASRELIDQLIQAKDYQALLDYDALSIEKDQGRIFQDYKEGKIEFPPTYKIDVLKKGYEADRRPSYTDRILHSSSKHVTIDTYSSPDIFLSDHRPVYTDYTLQVPLINNEKRQAIVTSFLKHIDDQENNAKRTTLEINPVDPHVTTSILSPTKIEIKMTNTGNCKTYWEILDTVDTIDSRFPIAQIPSRIEPKKGVLPKTATQTLTITSTLPIGCRKLTNTIILRSYNSHDHFITATFEAKDSYFGATVDELHHGHSSGIPKPIYTLINYLTQNIKRDMFNEEKLNFTHDLEKKIVQWLDDDKELDTKELTTADEILDGSSSTAVARVLLLLLRNLDGGIVSEDLATFLLTNFKGDDEILEKILENLPPLRANLLIYLASFLRLCVDFGIPKDELFKKFENLLIDVPQRRKRDMVLGRTNYEKLRREFMEKLVG</sequence>
<proteinExistence type="predicted"/>
<dbReference type="PhylomeDB" id="A0A061AML9"/>
<dbReference type="InterPro" id="IPR046985">
    <property type="entry name" value="IP5"/>
</dbReference>
<dbReference type="VEuPathDB" id="FungiDB:BON22_0719"/>
<dbReference type="Gene3D" id="3.60.10.10">
    <property type="entry name" value="Endonuclease/exonuclease/phosphatase"/>
    <property type="match status" value="1"/>
</dbReference>
<feature type="region of interest" description="Disordered" evidence="1">
    <location>
        <begin position="1"/>
        <end position="32"/>
    </location>
</feature>
<evidence type="ECO:0000256" key="1">
    <source>
        <dbReference type="SAM" id="MobiDB-lite"/>
    </source>
</evidence>
<feature type="domain" description="Inositol polyphosphate-related phosphatase" evidence="2">
    <location>
        <begin position="80"/>
        <end position="441"/>
    </location>
</feature>
<dbReference type="PANTHER" id="PTHR11200">
    <property type="entry name" value="INOSITOL 5-PHOSPHATASE"/>
    <property type="match status" value="1"/>
</dbReference>
<accession>A0A061AML9</accession>
<protein>
    <submittedName>
        <fullName evidence="3">CYFA0S01e02740g1_1</fullName>
    </submittedName>
</protein>
<dbReference type="AlphaFoldDB" id="A0A061AML9"/>
<dbReference type="Gene3D" id="1.10.555.10">
    <property type="entry name" value="Rho GTPase activation protein"/>
    <property type="match status" value="1"/>
</dbReference>
<evidence type="ECO:0000259" key="2">
    <source>
        <dbReference type="SMART" id="SM00128"/>
    </source>
</evidence>
<feature type="compositionally biased region" description="Basic residues" evidence="1">
    <location>
        <begin position="8"/>
        <end position="17"/>
    </location>
</feature>
<organism evidence="3">
    <name type="scientific">Cyberlindnera fabianii</name>
    <name type="common">Yeast</name>
    <name type="synonym">Hansenula fabianii</name>
    <dbReference type="NCBI Taxonomy" id="36022"/>
    <lineage>
        <taxon>Eukaryota</taxon>
        <taxon>Fungi</taxon>
        <taxon>Dikarya</taxon>
        <taxon>Ascomycota</taxon>
        <taxon>Saccharomycotina</taxon>
        <taxon>Saccharomycetes</taxon>
        <taxon>Phaffomycetales</taxon>
        <taxon>Phaffomycetaceae</taxon>
        <taxon>Cyberlindnera</taxon>
    </lineage>
</organism>